<dbReference type="InterPro" id="IPR038978">
    <property type="entry name" value="MJ0935"/>
</dbReference>
<evidence type="ECO:0000256" key="2">
    <source>
        <dbReference type="ARBA" id="ARBA00022692"/>
    </source>
</evidence>
<keyword evidence="2 5" id="KW-0812">Transmembrane</keyword>
<dbReference type="SUPFAM" id="SSF103473">
    <property type="entry name" value="MFS general substrate transporter"/>
    <property type="match status" value="1"/>
</dbReference>
<comment type="subcellular location">
    <subcellularLocation>
        <location evidence="1">Membrane</location>
        <topology evidence="1">Multi-pass membrane protein</topology>
    </subcellularLocation>
</comment>
<dbReference type="Pfam" id="PF01956">
    <property type="entry name" value="EMC3_TMCO1"/>
    <property type="match status" value="1"/>
</dbReference>
<dbReference type="SMART" id="SM01415">
    <property type="entry name" value="DUF106"/>
    <property type="match status" value="1"/>
</dbReference>
<keyword evidence="3 5" id="KW-1133">Transmembrane helix</keyword>
<feature type="transmembrane region" description="Helical" evidence="5">
    <location>
        <begin position="135"/>
        <end position="153"/>
    </location>
</feature>
<proteinExistence type="predicted"/>
<comment type="caution">
    <text evidence="6">The sequence shown here is derived from an EMBL/GenBank/DDBJ whole genome shotgun (WGS) entry which is preliminary data.</text>
</comment>
<keyword evidence="7" id="KW-1185">Reference proteome</keyword>
<evidence type="ECO:0000256" key="5">
    <source>
        <dbReference type="SAM" id="Phobius"/>
    </source>
</evidence>
<dbReference type="InterPro" id="IPR002809">
    <property type="entry name" value="EMC3/TMCO1"/>
</dbReference>
<name>A0ABU2D3N7_9EURY</name>
<evidence type="ECO:0000313" key="7">
    <source>
        <dbReference type="Proteomes" id="UP001246244"/>
    </source>
</evidence>
<keyword evidence="4 5" id="KW-0472">Membrane</keyword>
<feature type="transmembrane region" description="Helical" evidence="5">
    <location>
        <begin position="12"/>
        <end position="29"/>
    </location>
</feature>
<gene>
    <name evidence="6" type="ORF">RG963_12625</name>
</gene>
<evidence type="ECO:0000313" key="6">
    <source>
        <dbReference type="EMBL" id="MDR7666606.1"/>
    </source>
</evidence>
<dbReference type="InterPro" id="IPR036259">
    <property type="entry name" value="MFS_trans_sf"/>
</dbReference>
<dbReference type="PANTHER" id="PTHR42198:SF1">
    <property type="entry name" value="INTEGRAL MEMBRANE PROTEIN"/>
    <property type="match status" value="1"/>
</dbReference>
<accession>A0ABU2D3N7</accession>
<protein>
    <submittedName>
        <fullName evidence="6">DUF106 domain-containing protein</fullName>
    </submittedName>
</protein>
<dbReference type="EMBL" id="JAVKPK010000057">
    <property type="protein sequence ID" value="MDR7666606.1"/>
    <property type="molecule type" value="Genomic_DNA"/>
</dbReference>
<evidence type="ECO:0000256" key="3">
    <source>
        <dbReference type="ARBA" id="ARBA00022989"/>
    </source>
</evidence>
<evidence type="ECO:0000256" key="4">
    <source>
        <dbReference type="ARBA" id="ARBA00023136"/>
    </source>
</evidence>
<dbReference type="PANTHER" id="PTHR42198">
    <property type="entry name" value="INTEGRAL MEMBRANE PROTEIN"/>
    <property type="match status" value="1"/>
</dbReference>
<reference evidence="7" key="1">
    <citation type="submission" date="2023-07" db="EMBL/GenBank/DDBJ databases">
        <title>Whole-genome sequencing of a new Methanosarcina sp. Z-7115.</title>
        <authorList>
            <person name="Zhilina T.N."/>
            <person name="Merkel A.Y."/>
        </authorList>
    </citation>
    <scope>NUCLEOTIDE SEQUENCE [LARGE SCALE GENOMIC DNA]</scope>
    <source>
        <strain evidence="7">Z-7115</strain>
    </source>
</reference>
<dbReference type="RefSeq" id="WP_310576633.1">
    <property type="nucleotide sequence ID" value="NZ_JAVKPK010000057.1"/>
</dbReference>
<organism evidence="6 7">
    <name type="scientific">Methanosarcina baikalica</name>
    <dbReference type="NCBI Taxonomy" id="3073890"/>
    <lineage>
        <taxon>Archaea</taxon>
        <taxon>Methanobacteriati</taxon>
        <taxon>Methanobacteriota</taxon>
        <taxon>Stenosarchaea group</taxon>
        <taxon>Methanomicrobia</taxon>
        <taxon>Methanosarcinales</taxon>
        <taxon>Methanosarcinaceae</taxon>
        <taxon>Methanosarcina</taxon>
    </lineage>
</organism>
<feature type="transmembrane region" description="Helical" evidence="5">
    <location>
        <begin position="56"/>
        <end position="74"/>
    </location>
</feature>
<evidence type="ECO:0000256" key="1">
    <source>
        <dbReference type="ARBA" id="ARBA00004141"/>
    </source>
</evidence>
<feature type="transmembrane region" description="Helical" evidence="5">
    <location>
        <begin position="183"/>
        <end position="201"/>
    </location>
</feature>
<sequence length="206" mass="23860">MVSEALKKQIDRFLLALGFSLMFGIMILGQNFRNSVGQAVGILMNPVLALVGQNNFHLILLIMAAITAIYASLIQKYTIDWDLMRNTQDRMKVFQKEFREAQLSQNTYMLKKLEDQRKEMMEDQMKMSKQQFKPMAYISIISLPLFMWAYYYISGHGAATMVFPFWGEQLLTSHAFGPFQHWIYWYFISSLGVSQLIRKALNIGGV</sequence>
<dbReference type="Proteomes" id="UP001246244">
    <property type="component" value="Unassembled WGS sequence"/>
</dbReference>